<dbReference type="GO" id="GO:0004672">
    <property type="term" value="F:protein kinase activity"/>
    <property type="evidence" value="ECO:0007669"/>
    <property type="project" value="TreeGrafter"/>
</dbReference>
<dbReference type="Gene3D" id="1.10.510.10">
    <property type="entry name" value="Transferase(Phosphotransferase) domain 1"/>
    <property type="match status" value="1"/>
</dbReference>
<dbReference type="PANTHER" id="PTHR48011">
    <property type="entry name" value="CCR4-NOT TRANSCRIPTIONAL COMPLEX SUBUNIT CAF120-RELATED"/>
    <property type="match status" value="1"/>
</dbReference>
<dbReference type="SUPFAM" id="SSF56112">
    <property type="entry name" value="Protein kinase-like (PK-like)"/>
    <property type="match status" value="1"/>
</dbReference>
<name>A0AAE1VLZ0_9SOLA</name>
<evidence type="ECO:0000313" key="2">
    <source>
        <dbReference type="EMBL" id="KAK4375203.1"/>
    </source>
</evidence>
<evidence type="ECO:0008006" key="4">
    <source>
        <dbReference type="Google" id="ProtNLM"/>
    </source>
</evidence>
<gene>
    <name evidence="2" type="ORF">RND71_005880</name>
</gene>
<accession>A0AAE1VLZ0</accession>
<protein>
    <recommendedName>
        <fullName evidence="4">Protein kinase domain-containing protein</fullName>
    </recommendedName>
</protein>
<feature type="compositionally biased region" description="Polar residues" evidence="1">
    <location>
        <begin position="107"/>
        <end position="124"/>
    </location>
</feature>
<dbReference type="GO" id="GO:0007165">
    <property type="term" value="P:signal transduction"/>
    <property type="evidence" value="ECO:0007669"/>
    <property type="project" value="TreeGrafter"/>
</dbReference>
<feature type="region of interest" description="Disordered" evidence="1">
    <location>
        <begin position="107"/>
        <end position="135"/>
    </location>
</feature>
<evidence type="ECO:0000313" key="3">
    <source>
        <dbReference type="Proteomes" id="UP001291623"/>
    </source>
</evidence>
<evidence type="ECO:0000256" key="1">
    <source>
        <dbReference type="SAM" id="MobiDB-lite"/>
    </source>
</evidence>
<dbReference type="AlphaFoldDB" id="A0AAE1VLZ0"/>
<dbReference type="InterPro" id="IPR011009">
    <property type="entry name" value="Kinase-like_dom_sf"/>
</dbReference>
<dbReference type="InterPro" id="IPR052751">
    <property type="entry name" value="Plant_MAPKKK"/>
</dbReference>
<dbReference type="Proteomes" id="UP001291623">
    <property type="component" value="Unassembled WGS sequence"/>
</dbReference>
<dbReference type="PANTHER" id="PTHR48011:SF64">
    <property type="entry name" value="MITOGEN-ACTIVATED PROTEIN KINASE KINASE KINASE 3-LIKE"/>
    <property type="match status" value="1"/>
</dbReference>
<dbReference type="EMBL" id="JAVYJV010000003">
    <property type="protein sequence ID" value="KAK4375203.1"/>
    <property type="molecule type" value="Genomic_DNA"/>
</dbReference>
<sequence length="135" mass="15400">MFTWEFFLEIKKMSNSGSEKDAGDDVLYKIEFEEPKFQNSKLSNVAQDFLKRCLVKNPSSRWTANMLWNHPFLRNSSKVANTAKTRKKQSGYISVLRKPNGNLVFKKQSQQKIAPSKASNSSIDCKTLSGAPEEF</sequence>
<reference evidence="2" key="1">
    <citation type="submission" date="2023-12" db="EMBL/GenBank/DDBJ databases">
        <title>Genome assembly of Anisodus tanguticus.</title>
        <authorList>
            <person name="Wang Y.-J."/>
        </authorList>
    </citation>
    <scope>NUCLEOTIDE SEQUENCE</scope>
    <source>
        <strain evidence="2">KB-2021</strain>
        <tissue evidence="2">Leaf</tissue>
    </source>
</reference>
<keyword evidence="3" id="KW-1185">Reference proteome</keyword>
<organism evidence="2 3">
    <name type="scientific">Anisodus tanguticus</name>
    <dbReference type="NCBI Taxonomy" id="243964"/>
    <lineage>
        <taxon>Eukaryota</taxon>
        <taxon>Viridiplantae</taxon>
        <taxon>Streptophyta</taxon>
        <taxon>Embryophyta</taxon>
        <taxon>Tracheophyta</taxon>
        <taxon>Spermatophyta</taxon>
        <taxon>Magnoliopsida</taxon>
        <taxon>eudicotyledons</taxon>
        <taxon>Gunneridae</taxon>
        <taxon>Pentapetalae</taxon>
        <taxon>asterids</taxon>
        <taxon>lamiids</taxon>
        <taxon>Solanales</taxon>
        <taxon>Solanaceae</taxon>
        <taxon>Solanoideae</taxon>
        <taxon>Hyoscyameae</taxon>
        <taxon>Anisodus</taxon>
    </lineage>
</organism>
<proteinExistence type="predicted"/>
<comment type="caution">
    <text evidence="2">The sequence shown here is derived from an EMBL/GenBank/DDBJ whole genome shotgun (WGS) entry which is preliminary data.</text>
</comment>